<dbReference type="EMBL" id="MUEK01000009">
    <property type="protein sequence ID" value="OOE39359.1"/>
    <property type="molecule type" value="Genomic_DNA"/>
</dbReference>
<dbReference type="RefSeq" id="WP_077659476.1">
    <property type="nucleotide sequence ID" value="NZ_CP040021.1"/>
</dbReference>
<evidence type="ECO:0000256" key="4">
    <source>
        <dbReference type="PIRSR" id="PIRSR000390-2"/>
    </source>
</evidence>
<name>A0AB36JWI3_9GAMM</name>
<dbReference type="GO" id="GO:0008483">
    <property type="term" value="F:transaminase activity"/>
    <property type="evidence" value="ECO:0007669"/>
    <property type="project" value="TreeGrafter"/>
</dbReference>
<feature type="active site" description="Proton acceptor" evidence="3">
    <location>
        <position position="188"/>
    </location>
</feature>
<dbReference type="PIRSF" id="PIRSF000390">
    <property type="entry name" value="PLP_StrS"/>
    <property type="match status" value="1"/>
</dbReference>
<dbReference type="InterPro" id="IPR015422">
    <property type="entry name" value="PyrdxlP-dep_Trfase_small"/>
</dbReference>
<dbReference type="CDD" id="cd00616">
    <property type="entry name" value="AHBA_syn"/>
    <property type="match status" value="1"/>
</dbReference>
<dbReference type="PANTHER" id="PTHR30244:SF34">
    <property type="entry name" value="DTDP-4-AMINO-4,6-DIDEOXYGALACTOSE TRANSAMINASE"/>
    <property type="match status" value="1"/>
</dbReference>
<dbReference type="GO" id="GO:0030170">
    <property type="term" value="F:pyridoxal phosphate binding"/>
    <property type="evidence" value="ECO:0007669"/>
    <property type="project" value="TreeGrafter"/>
</dbReference>
<feature type="modified residue" description="N6-(pyridoxal phosphate)lysine" evidence="4">
    <location>
        <position position="188"/>
    </location>
</feature>
<dbReference type="Gene3D" id="3.40.640.10">
    <property type="entry name" value="Type I PLP-dependent aspartate aminotransferase-like (Major domain)"/>
    <property type="match status" value="1"/>
</dbReference>
<proteinExistence type="inferred from homology"/>
<evidence type="ECO:0000256" key="3">
    <source>
        <dbReference type="PIRSR" id="PIRSR000390-1"/>
    </source>
</evidence>
<dbReference type="InterPro" id="IPR015424">
    <property type="entry name" value="PyrdxlP-dep_Trfase"/>
</dbReference>
<dbReference type="InterPro" id="IPR000653">
    <property type="entry name" value="DegT/StrS_aminotransferase"/>
</dbReference>
<dbReference type="GO" id="GO:0000271">
    <property type="term" value="P:polysaccharide biosynthetic process"/>
    <property type="evidence" value="ECO:0007669"/>
    <property type="project" value="TreeGrafter"/>
</dbReference>
<dbReference type="SUPFAM" id="SSF53383">
    <property type="entry name" value="PLP-dependent transferases"/>
    <property type="match status" value="1"/>
</dbReference>
<evidence type="ECO:0000256" key="2">
    <source>
        <dbReference type="ARBA" id="ARBA00037999"/>
    </source>
</evidence>
<keyword evidence="7" id="KW-1185">Reference proteome</keyword>
<reference evidence="6 7" key="1">
    <citation type="journal article" date="2017" name="Genome Announc.">
        <title>Draft Genome Sequences of Salinivibrio proteolyticus, Salinivibrio sharmensis, Salinivibrio siamensis, Salinivibrio costicola subsp. alcaliphilus, Salinivibrio costicola subsp. vallismortis, and 29 New Isolates Belonging to the Genus Salinivibrio.</title>
        <authorList>
            <person name="Lopez-Hermoso C."/>
            <person name="de la Haba R.R."/>
            <person name="Sanchez-Porro C."/>
            <person name="Bayliss S.C."/>
            <person name="Feil E.J."/>
            <person name="Ventosa A."/>
        </authorList>
    </citation>
    <scope>NUCLEOTIDE SEQUENCE [LARGE SCALE GENOMIC DNA]</scope>
    <source>
        <strain evidence="6 7">AL184</strain>
    </source>
</reference>
<dbReference type="InterPro" id="IPR020026">
    <property type="entry name" value="PseC"/>
</dbReference>
<evidence type="ECO:0000313" key="6">
    <source>
        <dbReference type="EMBL" id="OOE39359.1"/>
    </source>
</evidence>
<accession>A0AB36JWI3</accession>
<gene>
    <name evidence="6" type="ORF">BZG00_10185</name>
</gene>
<dbReference type="AlphaFoldDB" id="A0AB36JWI3"/>
<comment type="similarity">
    <text evidence="2 5">Belongs to the DegT/DnrJ/EryC1 family.</text>
</comment>
<organism evidence="6 7">
    <name type="scientific">Salinivibrio kushneri</name>
    <dbReference type="NCBI Taxonomy" id="1908198"/>
    <lineage>
        <taxon>Bacteria</taxon>
        <taxon>Pseudomonadati</taxon>
        <taxon>Pseudomonadota</taxon>
        <taxon>Gammaproteobacteria</taxon>
        <taxon>Vibrionales</taxon>
        <taxon>Vibrionaceae</taxon>
        <taxon>Salinivibrio</taxon>
    </lineage>
</organism>
<evidence type="ECO:0000256" key="1">
    <source>
        <dbReference type="ARBA" id="ARBA00022898"/>
    </source>
</evidence>
<protein>
    <submittedName>
        <fullName evidence="6">UDP-4-amino-4, 6-dideoxy-N-acetyl-beta-L-altrosamine transaminase</fullName>
    </submittedName>
</protein>
<keyword evidence="1 4" id="KW-0663">Pyridoxal phosphate</keyword>
<dbReference type="PANTHER" id="PTHR30244">
    <property type="entry name" value="TRANSAMINASE"/>
    <property type="match status" value="1"/>
</dbReference>
<dbReference type="NCBIfam" id="TIGR03588">
    <property type="entry name" value="PseC"/>
    <property type="match status" value="1"/>
</dbReference>
<dbReference type="Pfam" id="PF01041">
    <property type="entry name" value="DegT_DnrJ_EryC1"/>
    <property type="match status" value="1"/>
</dbReference>
<evidence type="ECO:0000313" key="7">
    <source>
        <dbReference type="Proteomes" id="UP000189021"/>
    </source>
</evidence>
<comment type="caution">
    <text evidence="6">The sequence shown here is derived from an EMBL/GenBank/DDBJ whole genome shotgun (WGS) entry which is preliminary data.</text>
</comment>
<dbReference type="Proteomes" id="UP000189021">
    <property type="component" value="Unassembled WGS sequence"/>
</dbReference>
<dbReference type="InterPro" id="IPR015421">
    <property type="entry name" value="PyrdxlP-dep_Trfase_major"/>
</dbReference>
<dbReference type="Gene3D" id="3.90.1150.10">
    <property type="entry name" value="Aspartate Aminotransferase, domain 1"/>
    <property type="match status" value="1"/>
</dbReference>
<sequence>MIPYGKQHLSEQDYAAVLEVLKSDYLTQGPQVPAFEAAVAELTGAAHAVAVNSATSALHLACLALGLGPGDRLWTSPITFVASANCGRYCGAEVDFVDIDPDTRNLCPQQLAKKLAQAAATRTLPKVLVVVHMAGASAPMAEIAALAKRYQIAIIEDASHAMGAHYQGAAVGGCQYSDISVFSFHPVKVVTAGEAGVATTQHATLAKALRQLRSHGITRDAEDSHAALPPWGYEQHALGMNYRLSDIHAALGRSQLTQLSSFIAKRFALAERYHQALADLPVKRPVLDPESAWHLYLIELEHADTRRAVFEAMRAQGIGVNVHYIPVHTQPYYQALGFQPGDFPLAEQYYAGALTLPLYPDLTEQQQDTVIAALQKAIEDA</sequence>
<evidence type="ECO:0000256" key="5">
    <source>
        <dbReference type="RuleBase" id="RU004508"/>
    </source>
</evidence>